<proteinExistence type="predicted"/>
<sequence>MADYLHRRAGINQRAREVLKKRGHTGALQKVAAIVYAIEVETGRACAGDQTEYIAAWLDSLPTVPRREPPKFEALTIKPLSMMRHNLDRAALAEPKIQATAGRAGNGDENSPVWRR</sequence>
<feature type="region of interest" description="Disordered" evidence="1">
    <location>
        <begin position="97"/>
        <end position="116"/>
    </location>
</feature>
<organism evidence="2">
    <name type="scientific">Castellaniella ginsengisoli</name>
    <dbReference type="NCBI Taxonomy" id="546114"/>
    <lineage>
        <taxon>Bacteria</taxon>
        <taxon>Pseudomonadati</taxon>
        <taxon>Pseudomonadota</taxon>
        <taxon>Betaproteobacteria</taxon>
        <taxon>Burkholderiales</taxon>
        <taxon>Alcaligenaceae</taxon>
        <taxon>Castellaniella</taxon>
    </lineage>
</organism>
<accession>A0AB39D0G4</accession>
<name>A0AB39D0G4_9BURK</name>
<dbReference type="AlphaFoldDB" id="A0AB39D0G4"/>
<evidence type="ECO:0000256" key="1">
    <source>
        <dbReference type="SAM" id="MobiDB-lite"/>
    </source>
</evidence>
<protein>
    <submittedName>
        <fullName evidence="2">Uncharacterized protein</fullName>
    </submittedName>
</protein>
<evidence type="ECO:0000313" key="2">
    <source>
        <dbReference type="EMBL" id="XDJ48312.1"/>
    </source>
</evidence>
<reference evidence="2" key="1">
    <citation type="submission" date="2024-05" db="EMBL/GenBank/DDBJ databases">
        <authorList>
            <person name="Luo Y.-C."/>
            <person name="Nicholds J."/>
            <person name="Mortimer T."/>
            <person name="Maboni G."/>
        </authorList>
    </citation>
    <scope>NUCLEOTIDE SEQUENCE</scope>
    <source>
        <strain evidence="2">151836</strain>
    </source>
</reference>
<dbReference type="RefSeq" id="WP_368640464.1">
    <property type="nucleotide sequence ID" value="NZ_CP158254.1"/>
</dbReference>
<gene>
    <name evidence="2" type="ORF">ABRZ04_04415</name>
</gene>
<dbReference type="EMBL" id="CP158254">
    <property type="protein sequence ID" value="XDJ48312.1"/>
    <property type="molecule type" value="Genomic_DNA"/>
</dbReference>